<dbReference type="RefSeq" id="WP_067754165.1">
    <property type="nucleotide sequence ID" value="NZ_CP015772.1"/>
</dbReference>
<evidence type="ECO:0000313" key="2">
    <source>
        <dbReference type="EMBL" id="ANH80894.1"/>
    </source>
</evidence>
<dbReference type="STRING" id="1176587.A8C56_07795"/>
<dbReference type="Pfam" id="PF20554">
    <property type="entry name" value="DUF6766"/>
    <property type="match status" value="1"/>
</dbReference>
<organism evidence="2 3">
    <name type="scientific">Niabella ginsenosidivorans</name>
    <dbReference type="NCBI Taxonomy" id="1176587"/>
    <lineage>
        <taxon>Bacteria</taxon>
        <taxon>Pseudomonadati</taxon>
        <taxon>Bacteroidota</taxon>
        <taxon>Chitinophagia</taxon>
        <taxon>Chitinophagales</taxon>
        <taxon>Chitinophagaceae</taxon>
        <taxon>Niabella</taxon>
    </lineage>
</organism>
<keyword evidence="1" id="KW-0812">Transmembrane</keyword>
<dbReference type="Proteomes" id="UP000077667">
    <property type="component" value="Chromosome"/>
</dbReference>
<evidence type="ECO:0000313" key="3">
    <source>
        <dbReference type="Proteomes" id="UP000077667"/>
    </source>
</evidence>
<keyword evidence="1" id="KW-0472">Membrane</keyword>
<name>A0A1A9I2U9_9BACT</name>
<proteinExistence type="predicted"/>
<accession>A0A1A9I2U9</accession>
<dbReference type="EMBL" id="CP015772">
    <property type="protein sequence ID" value="ANH80894.1"/>
    <property type="molecule type" value="Genomic_DNA"/>
</dbReference>
<dbReference type="OrthoDB" id="187863at2"/>
<protein>
    <submittedName>
        <fullName evidence="2">Uncharacterized protein</fullName>
    </submittedName>
</protein>
<reference evidence="2 3" key="1">
    <citation type="submission" date="2016-05" db="EMBL/GenBank/DDBJ databases">
        <title>Niabella ginsenosidivorans BS26 whole genome sequencing.</title>
        <authorList>
            <person name="Im W.T."/>
            <person name="Siddiqi M.Z."/>
        </authorList>
    </citation>
    <scope>NUCLEOTIDE SEQUENCE [LARGE SCALE GENOMIC DNA]</scope>
    <source>
        <strain evidence="2 3">BS26</strain>
    </source>
</reference>
<feature type="transmembrane region" description="Helical" evidence="1">
    <location>
        <begin position="14"/>
        <end position="33"/>
    </location>
</feature>
<dbReference type="AlphaFoldDB" id="A0A1A9I2U9"/>
<sequence>MVTNKRYPVLKRKGYLWVTLALFILSLALHWGFGWKAYISDQMEHGRQPEISGYVVEMIRDTMENWQSEFLQLIWQVAGLSFLWYCGSPQSKEGDERKEEKLDYIIRKLEPEKAEQLLSEWKQKYPDH</sequence>
<evidence type="ECO:0000256" key="1">
    <source>
        <dbReference type="SAM" id="Phobius"/>
    </source>
</evidence>
<keyword evidence="3" id="KW-1185">Reference proteome</keyword>
<keyword evidence="1" id="KW-1133">Transmembrane helix</keyword>
<gene>
    <name evidence="2" type="ORF">A8C56_07795</name>
</gene>
<dbReference type="KEGG" id="nia:A8C56_07795"/>
<dbReference type="InterPro" id="IPR046657">
    <property type="entry name" value="DUF6766"/>
</dbReference>